<name>W1NNV1_AMBTC</name>
<dbReference type="Proteomes" id="UP000017836">
    <property type="component" value="Unassembled WGS sequence"/>
</dbReference>
<dbReference type="HOGENOM" id="CLU_2834577_0_0_1"/>
<keyword evidence="2" id="KW-1185">Reference proteome</keyword>
<evidence type="ECO:0000313" key="1">
    <source>
        <dbReference type="EMBL" id="ERM97621.1"/>
    </source>
</evidence>
<proteinExistence type="predicted"/>
<reference evidence="2" key="1">
    <citation type="journal article" date="2013" name="Science">
        <title>The Amborella genome and the evolution of flowering plants.</title>
        <authorList>
            <consortium name="Amborella Genome Project"/>
        </authorList>
    </citation>
    <scope>NUCLEOTIDE SEQUENCE [LARGE SCALE GENOMIC DNA]</scope>
</reference>
<dbReference type="Gramene" id="ERM97621">
    <property type="protein sequence ID" value="ERM97621"/>
    <property type="gene ID" value="AMTR_s00246p00015440"/>
</dbReference>
<accession>W1NNV1</accession>
<gene>
    <name evidence="1" type="ORF">AMTR_s00246p00015440</name>
</gene>
<dbReference type="EMBL" id="KI395922">
    <property type="protein sequence ID" value="ERM97621.1"/>
    <property type="molecule type" value="Genomic_DNA"/>
</dbReference>
<dbReference type="AlphaFoldDB" id="W1NNV1"/>
<organism evidence="1 2">
    <name type="scientific">Amborella trichopoda</name>
    <dbReference type="NCBI Taxonomy" id="13333"/>
    <lineage>
        <taxon>Eukaryota</taxon>
        <taxon>Viridiplantae</taxon>
        <taxon>Streptophyta</taxon>
        <taxon>Embryophyta</taxon>
        <taxon>Tracheophyta</taxon>
        <taxon>Spermatophyta</taxon>
        <taxon>Magnoliopsida</taxon>
        <taxon>Amborellales</taxon>
        <taxon>Amborellaceae</taxon>
        <taxon>Amborella</taxon>
    </lineage>
</organism>
<protein>
    <submittedName>
        <fullName evidence="1">Uncharacterized protein</fullName>
    </submittedName>
</protein>
<evidence type="ECO:0000313" key="2">
    <source>
        <dbReference type="Proteomes" id="UP000017836"/>
    </source>
</evidence>
<sequence>MKYCAQQLVMPGDECVQQWSCTVVNVHDNEHSQLIRQLPCSVGSVHNSKRTQWLSHLAASVHGSLT</sequence>